<reference evidence="1 2" key="1">
    <citation type="submission" date="2019-03" db="EMBL/GenBank/DDBJ databases">
        <title>Genomic analyses of the natural microbiome of Caenorhabditis elegans.</title>
        <authorList>
            <person name="Samuel B."/>
        </authorList>
    </citation>
    <scope>NUCLEOTIDE SEQUENCE [LARGE SCALE GENOMIC DNA]</scope>
    <source>
        <strain evidence="1 2">JUb102</strain>
    </source>
</reference>
<sequence length="689" mass="77588">MHTISASVFEKTPTVTVLDNRGLNVRNVEYYRHPDTPAETEPRITRHQYDARGALIQSVDSRLHDAGRINFHYLTDLSGKTLHSQGVDNGITVTLNDAAGRPYIAVSNIDIADDGTEDRSQALTRRWQYEDEGHSGRLLRVTEQVTGEAPRTVERFLYAGNRDADKALNLSGQCICHYDTAGLIQTDSIALTGEPLSLSRRLLKNADNPDTVADWQGEDESIWREQLDTEVFTTKSVTDATGAMLMTQDAEGNLQRVAYNIAGQLSGSWLTLKGRNEQIIVASLTYSAAGQKLREVHGNGVVTTYSYETETQRLTGIKTERPVNHLAGGKVLQDLRYEYDPVGNVLKITNDAEETRFWRNQKVVPENTYTYDSLYQLIRATGREMANISQQGNHSPAALVPFPTDNAAYTNYTRTYSYDSAGNMTQIRHRAPMTSNNYTTQITVSHRSNRGVLSTLTENPADVETFFTAGGQQQQLQPGQLLVWAPRNELLKINPVQRDGHQDDSENYRYDSNSQRIVKISTQKTRSSTQTQRVIYLQGLEYRITSNGLREIENLQVITVGEAGRAQVRVLHWVRGKPEEIENDSMRYSYDNLIGSSGLEVDGNGNIISIEEYYPYGGSSVWSARSQIEANYKTVRYSGKERDATGLYYYGYRYYQPWVGRWLSSDPAGTVDGMNLFRMVRNNPILLKD</sequence>
<dbReference type="EMBL" id="SMAS01000022">
    <property type="protein sequence ID" value="TCT27930.1"/>
    <property type="molecule type" value="Genomic_DNA"/>
</dbReference>
<protein>
    <submittedName>
        <fullName evidence="1">Insecticidal toxin complex protein TccC</fullName>
    </submittedName>
</protein>
<evidence type="ECO:0000313" key="1">
    <source>
        <dbReference type="EMBL" id="TCT27930.1"/>
    </source>
</evidence>
<dbReference type="PANTHER" id="PTHR32305">
    <property type="match status" value="1"/>
</dbReference>
<dbReference type="InterPro" id="IPR041508">
    <property type="entry name" value="TcC-like_repeat"/>
</dbReference>
<feature type="non-terminal residue" evidence="1">
    <location>
        <position position="689"/>
    </location>
</feature>
<dbReference type="Proteomes" id="UP000295055">
    <property type="component" value="Unassembled WGS sequence"/>
</dbReference>
<gene>
    <name evidence="1" type="ORF">EC835_1221</name>
</gene>
<dbReference type="Pfam" id="PF18807">
    <property type="entry name" value="TTc_toxin_rep"/>
    <property type="match status" value="1"/>
</dbReference>
<dbReference type="InterPro" id="IPR022385">
    <property type="entry name" value="Rhs_assc_core"/>
</dbReference>
<dbReference type="InterPro" id="IPR050708">
    <property type="entry name" value="T6SS_VgrG/RHS"/>
</dbReference>
<accession>A0A4R3NCW0</accession>
<dbReference type="NCBIfam" id="TIGR03696">
    <property type="entry name" value="Rhs_assc_core"/>
    <property type="match status" value="1"/>
</dbReference>
<dbReference type="Gene3D" id="2.180.10.10">
    <property type="entry name" value="RHS repeat-associated core"/>
    <property type="match status" value="1"/>
</dbReference>
<comment type="caution">
    <text evidence="1">The sequence shown here is derived from an EMBL/GenBank/DDBJ whole genome shotgun (WGS) entry which is preliminary data.</text>
</comment>
<proteinExistence type="predicted"/>
<dbReference type="PANTHER" id="PTHR32305:SF15">
    <property type="entry name" value="PROTEIN RHSA-RELATED"/>
    <property type="match status" value="1"/>
</dbReference>
<evidence type="ECO:0000313" key="2">
    <source>
        <dbReference type="Proteomes" id="UP000295055"/>
    </source>
</evidence>
<dbReference type="AlphaFoldDB" id="A0A4R3NCW0"/>
<organism evidence="1 2">
    <name type="scientific">Providencia alcalifaciens</name>
    <dbReference type="NCBI Taxonomy" id="126385"/>
    <lineage>
        <taxon>Bacteria</taxon>
        <taxon>Pseudomonadati</taxon>
        <taxon>Pseudomonadota</taxon>
        <taxon>Gammaproteobacteria</taxon>
        <taxon>Enterobacterales</taxon>
        <taxon>Morganellaceae</taxon>
        <taxon>Providencia</taxon>
    </lineage>
</organism>
<dbReference type="RefSeq" id="WP_432206749.1">
    <property type="nucleotide sequence ID" value="NZ_SMAS01000022.1"/>
</dbReference>
<name>A0A4R3NCW0_9GAMM</name>